<dbReference type="PANTHER" id="PTHR28008:SF1">
    <property type="entry name" value="DOMAIN PROTEIN, PUTATIVE (AFU_ORTHOLOGUE AFUA_3G10980)-RELATED"/>
    <property type="match status" value="1"/>
</dbReference>
<sequence length="134" mass="15210">MTKKIKIHWGIKCALAFGYAYGIYVASSTDTSSVSLPNHIDKLIHFVEYGILCLFVCWVVSSFQIKSAKMFYLLAFGITSLYGMFDEFHQSFIPHRSADVLDWLADTAGAATACFLWHVFIRKNKASNRLLTDR</sequence>
<dbReference type="InterPro" id="IPR006976">
    <property type="entry name" value="VanZ-like"/>
</dbReference>
<dbReference type="KEGG" id="kst:KSMBR1_4090"/>
<feature type="transmembrane region" description="Helical" evidence="1">
    <location>
        <begin position="7"/>
        <end position="26"/>
    </location>
</feature>
<keyword evidence="1" id="KW-0812">Transmembrane</keyword>
<dbReference type="EMBL" id="LT934425">
    <property type="protein sequence ID" value="SOH06562.1"/>
    <property type="molecule type" value="Genomic_DNA"/>
</dbReference>
<evidence type="ECO:0000259" key="2">
    <source>
        <dbReference type="Pfam" id="PF04892"/>
    </source>
</evidence>
<feature type="domain" description="VanZ-like" evidence="2">
    <location>
        <begin position="36"/>
        <end position="120"/>
    </location>
</feature>
<name>A0A2C9CLG2_KUEST</name>
<dbReference type="Proteomes" id="UP000221734">
    <property type="component" value="Chromosome Kuenenia_stuttgartiensis_MBR1"/>
</dbReference>
<accession>A0A2C9CLG2</accession>
<gene>
    <name evidence="3" type="ORF">KsCSTR_24810</name>
    <name evidence="4" type="ORF">KSMBR1_4090</name>
</gene>
<reference evidence="4" key="1">
    <citation type="submission" date="2017-10" db="EMBL/GenBank/DDBJ databases">
        <authorList>
            <person name="Banno H."/>
            <person name="Chua N.-H."/>
        </authorList>
    </citation>
    <scope>NUCLEOTIDE SEQUENCE [LARGE SCALE GENOMIC DNA]</scope>
    <source>
        <strain evidence="4">Kuenenia_mbr1_ru-nijmegen</strain>
    </source>
</reference>
<protein>
    <submittedName>
        <fullName evidence="4">VanZ like family protein</fullName>
    </submittedName>
</protein>
<reference evidence="3 6" key="3">
    <citation type="submission" date="2020-02" db="EMBL/GenBank/DDBJ databases">
        <title>Newly sequenced genome of strain CSTR1 showed variability in Candidatus Kuenenia stuttgartiensis genomes.</title>
        <authorList>
            <person name="Ding C."/>
            <person name="Adrian L."/>
        </authorList>
    </citation>
    <scope>NUCLEOTIDE SEQUENCE [LARGE SCALE GENOMIC DNA]</scope>
    <source>
        <strain evidence="3 6">CSTR1</strain>
    </source>
</reference>
<dbReference type="NCBIfam" id="NF037970">
    <property type="entry name" value="vanZ_1"/>
    <property type="match status" value="1"/>
</dbReference>
<feature type="transmembrane region" description="Helical" evidence="1">
    <location>
        <begin position="100"/>
        <end position="121"/>
    </location>
</feature>
<evidence type="ECO:0000256" key="1">
    <source>
        <dbReference type="SAM" id="Phobius"/>
    </source>
</evidence>
<dbReference type="PANTHER" id="PTHR28008">
    <property type="entry name" value="DOMAIN PROTEIN, PUTATIVE (AFU_ORTHOLOGUE AFUA_3G10980)-RELATED"/>
    <property type="match status" value="1"/>
</dbReference>
<feature type="transmembrane region" description="Helical" evidence="1">
    <location>
        <begin position="70"/>
        <end position="85"/>
    </location>
</feature>
<dbReference type="Proteomes" id="UP000501926">
    <property type="component" value="Chromosome"/>
</dbReference>
<keyword evidence="1" id="KW-1133">Transmembrane helix</keyword>
<keyword evidence="1" id="KW-0472">Membrane</keyword>
<proteinExistence type="predicted"/>
<reference evidence="5" key="2">
    <citation type="submission" date="2017-10" db="EMBL/GenBank/DDBJ databases">
        <authorList>
            <person name="Frank J."/>
        </authorList>
    </citation>
    <scope>NUCLEOTIDE SEQUENCE [LARGE SCALE GENOMIC DNA]</scope>
</reference>
<dbReference type="EMBL" id="CP049055">
    <property type="protein sequence ID" value="QII11860.1"/>
    <property type="molecule type" value="Genomic_DNA"/>
</dbReference>
<dbReference type="OrthoDB" id="288647at2"/>
<organism evidence="4 5">
    <name type="scientific">Kuenenia stuttgartiensis</name>
    <dbReference type="NCBI Taxonomy" id="174633"/>
    <lineage>
        <taxon>Bacteria</taxon>
        <taxon>Pseudomonadati</taxon>
        <taxon>Planctomycetota</taxon>
        <taxon>Candidatus Brocadiia</taxon>
        <taxon>Candidatus Brocadiales</taxon>
        <taxon>Candidatus Brocadiaceae</taxon>
        <taxon>Candidatus Kuenenia</taxon>
    </lineage>
</organism>
<evidence type="ECO:0000313" key="3">
    <source>
        <dbReference type="EMBL" id="QII11860.1"/>
    </source>
</evidence>
<dbReference type="AlphaFoldDB" id="A0A2C9CLG2"/>
<keyword evidence="5" id="KW-1185">Reference proteome</keyword>
<feature type="transmembrane region" description="Helical" evidence="1">
    <location>
        <begin position="46"/>
        <end position="63"/>
    </location>
</feature>
<evidence type="ECO:0000313" key="4">
    <source>
        <dbReference type="EMBL" id="SOH06562.1"/>
    </source>
</evidence>
<dbReference type="RefSeq" id="WP_099326921.1">
    <property type="nucleotide sequence ID" value="NZ_CP049055.1"/>
</dbReference>
<evidence type="ECO:0000313" key="6">
    <source>
        <dbReference type="Proteomes" id="UP000501926"/>
    </source>
</evidence>
<dbReference type="Pfam" id="PF04892">
    <property type="entry name" value="VanZ"/>
    <property type="match status" value="1"/>
</dbReference>
<evidence type="ECO:0000313" key="5">
    <source>
        <dbReference type="Proteomes" id="UP000221734"/>
    </source>
</evidence>